<comment type="caution">
    <text evidence="1">The sequence shown here is derived from an EMBL/GenBank/DDBJ whole genome shotgun (WGS) entry which is preliminary data.</text>
</comment>
<organism evidence="1 2">
    <name type="scientific">Vanilla planifolia</name>
    <name type="common">Vanilla</name>
    <dbReference type="NCBI Taxonomy" id="51239"/>
    <lineage>
        <taxon>Eukaryota</taxon>
        <taxon>Viridiplantae</taxon>
        <taxon>Streptophyta</taxon>
        <taxon>Embryophyta</taxon>
        <taxon>Tracheophyta</taxon>
        <taxon>Spermatophyta</taxon>
        <taxon>Magnoliopsida</taxon>
        <taxon>Liliopsida</taxon>
        <taxon>Asparagales</taxon>
        <taxon>Orchidaceae</taxon>
        <taxon>Vanilloideae</taxon>
        <taxon>Vanilleae</taxon>
        <taxon>Vanilla</taxon>
    </lineage>
</organism>
<reference evidence="1 2" key="1">
    <citation type="journal article" date="2020" name="Nat. Food">
        <title>A phased Vanilla planifolia genome enables genetic improvement of flavour and production.</title>
        <authorList>
            <person name="Hasing T."/>
            <person name="Tang H."/>
            <person name="Brym M."/>
            <person name="Khazi F."/>
            <person name="Huang T."/>
            <person name="Chambers A.H."/>
        </authorList>
    </citation>
    <scope>NUCLEOTIDE SEQUENCE [LARGE SCALE GENOMIC DNA]</scope>
    <source>
        <tissue evidence="1">Leaf</tissue>
    </source>
</reference>
<protein>
    <submittedName>
        <fullName evidence="1">Uncharacterized protein</fullName>
    </submittedName>
</protein>
<proteinExistence type="predicted"/>
<name>A0A835P9N9_VANPL</name>
<sequence length="123" mass="13605">MANLSSLIHDLRERIAASSSTSVLTPTRFPAKTCSRRANEREVTAVLKLLSHTARNFPGVFHGKAAAVLPVLGRILPFLAEPAFRSRHELIFDTAATLLALLRTGERDAYRQFFLDAMVAVEE</sequence>
<dbReference type="EMBL" id="JADCNM010000171">
    <property type="protein sequence ID" value="KAG0449615.1"/>
    <property type="molecule type" value="Genomic_DNA"/>
</dbReference>
<evidence type="ECO:0000313" key="1">
    <source>
        <dbReference type="EMBL" id="KAG0449615.1"/>
    </source>
</evidence>
<accession>A0A835P9N9</accession>
<gene>
    <name evidence="1" type="ORF">HPP92_027206</name>
</gene>
<evidence type="ECO:0000313" key="2">
    <source>
        <dbReference type="Proteomes" id="UP000639772"/>
    </source>
</evidence>
<dbReference type="AlphaFoldDB" id="A0A835P9N9"/>
<dbReference type="OrthoDB" id="684710at2759"/>
<dbReference type="Proteomes" id="UP000639772">
    <property type="component" value="Unassembled WGS sequence"/>
</dbReference>